<accession>A0A813N1N8</accession>
<evidence type="ECO:0000313" key="3">
    <source>
        <dbReference type="EMBL" id="CAF1580851.1"/>
    </source>
</evidence>
<organism evidence="2 5">
    <name type="scientific">Adineta ricciae</name>
    <name type="common">Rotifer</name>
    <dbReference type="NCBI Taxonomy" id="249248"/>
    <lineage>
        <taxon>Eukaryota</taxon>
        <taxon>Metazoa</taxon>
        <taxon>Spiralia</taxon>
        <taxon>Gnathifera</taxon>
        <taxon>Rotifera</taxon>
        <taxon>Eurotatoria</taxon>
        <taxon>Bdelloidea</taxon>
        <taxon>Adinetida</taxon>
        <taxon>Adinetidae</taxon>
        <taxon>Adineta</taxon>
    </lineage>
</organism>
<gene>
    <name evidence="2" type="ORF">EDS130_LOCUS1230</name>
    <name evidence="3" type="ORF">XAT740_LOCUS45492</name>
</gene>
<keyword evidence="4" id="KW-1185">Reference proteome</keyword>
<feature type="region of interest" description="Disordered" evidence="1">
    <location>
        <begin position="39"/>
        <end position="76"/>
    </location>
</feature>
<evidence type="ECO:0000313" key="2">
    <source>
        <dbReference type="EMBL" id="CAF0732971.1"/>
    </source>
</evidence>
<proteinExistence type="predicted"/>
<name>A0A813N1N8_ADIRI</name>
<dbReference type="AlphaFoldDB" id="A0A813N1N8"/>
<comment type="caution">
    <text evidence="2">The sequence shown here is derived from an EMBL/GenBank/DDBJ whole genome shotgun (WGS) entry which is preliminary data.</text>
</comment>
<evidence type="ECO:0000313" key="5">
    <source>
        <dbReference type="Proteomes" id="UP000663852"/>
    </source>
</evidence>
<dbReference type="Proteomes" id="UP000663852">
    <property type="component" value="Unassembled WGS sequence"/>
</dbReference>
<protein>
    <submittedName>
        <fullName evidence="2">Uncharacterized protein</fullName>
    </submittedName>
</protein>
<sequence>MLPSRQDSNNHYDAPNNTHIQRAYRVETNNINNEYASIKDSYSPSHATSYSRDNNYASTRPRVSTNSSDAPRERANFRNNNDEHSVVFRNNQFRDAEGNSEGFESSRITDRAAASNTRIVSERQRQFPSTQQPSYAATYASQPIRQTVSANGRTCVLDISITISAGGQPRINATSSTPRLPAGPTTTATYDNVRYVDLELRSPQNTATFTTDGNVHRS</sequence>
<feature type="compositionally biased region" description="Polar residues" evidence="1">
    <location>
        <begin position="39"/>
        <end position="69"/>
    </location>
</feature>
<dbReference type="Proteomes" id="UP000663828">
    <property type="component" value="Unassembled WGS sequence"/>
</dbReference>
<reference evidence="2" key="1">
    <citation type="submission" date="2021-02" db="EMBL/GenBank/DDBJ databases">
        <authorList>
            <person name="Nowell W R."/>
        </authorList>
    </citation>
    <scope>NUCLEOTIDE SEQUENCE</scope>
</reference>
<dbReference type="EMBL" id="CAJNOR010005950">
    <property type="protein sequence ID" value="CAF1580851.1"/>
    <property type="molecule type" value="Genomic_DNA"/>
</dbReference>
<dbReference type="EMBL" id="CAJNOJ010000003">
    <property type="protein sequence ID" value="CAF0732971.1"/>
    <property type="molecule type" value="Genomic_DNA"/>
</dbReference>
<evidence type="ECO:0000256" key="1">
    <source>
        <dbReference type="SAM" id="MobiDB-lite"/>
    </source>
</evidence>
<evidence type="ECO:0000313" key="4">
    <source>
        <dbReference type="Proteomes" id="UP000663828"/>
    </source>
</evidence>
<dbReference type="OrthoDB" id="10513468at2759"/>